<evidence type="ECO:0000256" key="2">
    <source>
        <dbReference type="ARBA" id="ARBA00023316"/>
    </source>
</evidence>
<dbReference type="PANTHER" id="PTHR30404">
    <property type="entry name" value="N-ACETYLMURAMOYL-L-ALANINE AMIDASE"/>
    <property type="match status" value="1"/>
</dbReference>
<keyword evidence="2" id="KW-0961">Cell wall biogenesis/degradation</keyword>
<dbReference type="Gene3D" id="2.30.30.40">
    <property type="entry name" value="SH3 Domains"/>
    <property type="match status" value="2"/>
</dbReference>
<gene>
    <name evidence="5" type="ORF">CIL05_02260</name>
</gene>
<dbReference type="GO" id="GO:0071555">
    <property type="term" value="P:cell wall organization"/>
    <property type="evidence" value="ECO:0007669"/>
    <property type="project" value="UniProtKB-KW"/>
</dbReference>
<evidence type="ECO:0000256" key="1">
    <source>
        <dbReference type="ARBA" id="ARBA00022801"/>
    </source>
</evidence>
<protein>
    <submittedName>
        <fullName evidence="5">N-acetylmuramoyl-L-alanine amidase</fullName>
    </submittedName>
</protein>
<feature type="signal peptide" evidence="3">
    <location>
        <begin position="1"/>
        <end position="27"/>
    </location>
</feature>
<keyword evidence="6" id="KW-1185">Reference proteome</keyword>
<dbReference type="SMART" id="SM00646">
    <property type="entry name" value="Ami_3"/>
    <property type="match status" value="1"/>
</dbReference>
<dbReference type="EMBL" id="NPOA01000001">
    <property type="protein sequence ID" value="PAV31500.1"/>
    <property type="molecule type" value="Genomic_DNA"/>
</dbReference>
<dbReference type="Proteomes" id="UP000218887">
    <property type="component" value="Unassembled WGS sequence"/>
</dbReference>
<sequence>MRKIRHFSIFIGFLLFLFLFIPSASHAESKDTYEVGTSILNVRAEPANNSSIIGLLSEGDQVVVFQEKYGWVQTYYGGEEAWIAKHHLVPVSITEKSSHSVSQAASGKITVSARSVNVRSGPGTDYSIIGSTYSGDTYNLVESSGEWHKVSLANGSTGWIAGWLTNSSDTEEVPSNTNSDNVVNVPTKQTTDKSLAGYNIVLDPGHGGKDPGAIGLGGIYEKDVITSTTGKVAEQLRNAGATVIVTRSGDYFVSLNERVRINNVYNTHAFVSLHYNAYPIIAVNGVSTYYSSESDQNLARDVQASLASTVNMYDRGVMQADYRVLRYSNAPSILMELGFITNPNDLSIVQTADYQSKVAQAVTNGLINYFH</sequence>
<accession>A0A2A2IK16</accession>
<keyword evidence="1" id="KW-0378">Hydrolase</keyword>
<dbReference type="SUPFAM" id="SSF53187">
    <property type="entry name" value="Zn-dependent exopeptidases"/>
    <property type="match status" value="1"/>
</dbReference>
<reference evidence="5 6" key="1">
    <citation type="submission" date="2017-08" db="EMBL/GenBank/DDBJ databases">
        <title>Virgibacillus indicus sp. nov. and Virgibacillus profoundi sp. nov, two moderately halophilic bacteria isolated from marine sediment by using the Microfluidic Streak Plate.</title>
        <authorList>
            <person name="Xu B."/>
            <person name="Hu B."/>
            <person name="Wang J."/>
            <person name="Zhu Y."/>
            <person name="Huang L."/>
            <person name="Du W."/>
            <person name="Huang Y."/>
        </authorList>
    </citation>
    <scope>NUCLEOTIDE SEQUENCE [LARGE SCALE GENOMIC DNA]</scope>
    <source>
        <strain evidence="5 6">IO3-P3-H5</strain>
    </source>
</reference>
<comment type="caution">
    <text evidence="5">The sequence shown here is derived from an EMBL/GenBank/DDBJ whole genome shotgun (WGS) entry which is preliminary data.</text>
</comment>
<dbReference type="SMART" id="SM00287">
    <property type="entry name" value="SH3b"/>
    <property type="match status" value="2"/>
</dbReference>
<dbReference type="Pfam" id="PF08239">
    <property type="entry name" value="SH3_3"/>
    <property type="match status" value="2"/>
</dbReference>
<dbReference type="AlphaFoldDB" id="A0A2A2IK16"/>
<proteinExistence type="predicted"/>
<evidence type="ECO:0000313" key="6">
    <source>
        <dbReference type="Proteomes" id="UP000218887"/>
    </source>
</evidence>
<dbReference type="OrthoDB" id="9806267at2"/>
<dbReference type="Pfam" id="PF01520">
    <property type="entry name" value="Amidase_3"/>
    <property type="match status" value="1"/>
</dbReference>
<dbReference type="GO" id="GO:0030288">
    <property type="term" value="C:outer membrane-bounded periplasmic space"/>
    <property type="evidence" value="ECO:0007669"/>
    <property type="project" value="TreeGrafter"/>
</dbReference>
<dbReference type="CDD" id="cd02696">
    <property type="entry name" value="MurNAc-LAA"/>
    <property type="match status" value="1"/>
</dbReference>
<name>A0A2A2IK16_9BACI</name>
<feature type="domain" description="SH3b" evidence="4">
    <location>
        <begin position="30"/>
        <end position="92"/>
    </location>
</feature>
<evidence type="ECO:0000313" key="5">
    <source>
        <dbReference type="EMBL" id="PAV31500.1"/>
    </source>
</evidence>
<dbReference type="InterPro" id="IPR003646">
    <property type="entry name" value="SH3-like_bac-type"/>
</dbReference>
<dbReference type="RefSeq" id="WP_095653869.1">
    <property type="nucleotide sequence ID" value="NZ_NPOA01000001.1"/>
</dbReference>
<feature type="chain" id="PRO_5012403748" evidence="3">
    <location>
        <begin position="28"/>
        <end position="371"/>
    </location>
</feature>
<dbReference type="GO" id="GO:0009253">
    <property type="term" value="P:peptidoglycan catabolic process"/>
    <property type="evidence" value="ECO:0007669"/>
    <property type="project" value="InterPro"/>
</dbReference>
<dbReference type="PANTHER" id="PTHR30404:SF0">
    <property type="entry name" value="N-ACETYLMURAMOYL-L-ALANINE AMIDASE AMIC"/>
    <property type="match status" value="1"/>
</dbReference>
<organism evidence="5 6">
    <name type="scientific">Virgibacillus profundi</name>
    <dbReference type="NCBI Taxonomy" id="2024555"/>
    <lineage>
        <taxon>Bacteria</taxon>
        <taxon>Bacillati</taxon>
        <taxon>Bacillota</taxon>
        <taxon>Bacilli</taxon>
        <taxon>Bacillales</taxon>
        <taxon>Bacillaceae</taxon>
        <taxon>Virgibacillus</taxon>
    </lineage>
</organism>
<dbReference type="InterPro" id="IPR050695">
    <property type="entry name" value="N-acetylmuramoyl_amidase_3"/>
</dbReference>
<evidence type="ECO:0000256" key="3">
    <source>
        <dbReference type="SAM" id="SignalP"/>
    </source>
</evidence>
<dbReference type="GO" id="GO:0008745">
    <property type="term" value="F:N-acetylmuramoyl-L-alanine amidase activity"/>
    <property type="evidence" value="ECO:0007669"/>
    <property type="project" value="InterPro"/>
</dbReference>
<dbReference type="PROSITE" id="PS51781">
    <property type="entry name" value="SH3B"/>
    <property type="match status" value="2"/>
</dbReference>
<dbReference type="Gene3D" id="3.40.630.40">
    <property type="entry name" value="Zn-dependent exopeptidases"/>
    <property type="match status" value="1"/>
</dbReference>
<keyword evidence="3" id="KW-0732">Signal</keyword>
<dbReference type="InterPro" id="IPR002508">
    <property type="entry name" value="MurNAc-LAA_cat"/>
</dbReference>
<evidence type="ECO:0000259" key="4">
    <source>
        <dbReference type="PROSITE" id="PS51781"/>
    </source>
</evidence>
<feature type="domain" description="SH3b" evidence="4">
    <location>
        <begin position="106"/>
        <end position="168"/>
    </location>
</feature>